<evidence type="ECO:0000256" key="1">
    <source>
        <dbReference type="SAM" id="Coils"/>
    </source>
</evidence>
<comment type="caution">
    <text evidence="3">The sequence shown here is derived from an EMBL/GenBank/DDBJ whole genome shotgun (WGS) entry which is preliminary data.</text>
</comment>
<proteinExistence type="predicted"/>
<name>Q2CEX8_OCEGH</name>
<gene>
    <name evidence="3" type="ORF">OG2516_14496</name>
</gene>
<dbReference type="RefSeq" id="WP_007256415.1">
    <property type="nucleotide sequence ID" value="NZ_CH724108.1"/>
</dbReference>
<evidence type="ECO:0000313" key="3">
    <source>
        <dbReference type="EMBL" id="EAR51232.1"/>
    </source>
</evidence>
<dbReference type="OrthoDB" id="8453292at2"/>
<protein>
    <submittedName>
        <fullName evidence="3">Excinuclease ABC subunit B</fullName>
    </submittedName>
</protein>
<organism evidence="3 4">
    <name type="scientific">Oceanicola granulosus (strain ATCC BAA-861 / DSM 15982 / KCTC 12143 / HTCC2516)</name>
    <dbReference type="NCBI Taxonomy" id="314256"/>
    <lineage>
        <taxon>Bacteria</taxon>
        <taxon>Pseudomonadati</taxon>
        <taxon>Pseudomonadota</taxon>
        <taxon>Alphaproteobacteria</taxon>
        <taxon>Rhodobacterales</taxon>
        <taxon>Roseobacteraceae</taxon>
        <taxon>Oceanicola</taxon>
    </lineage>
</organism>
<dbReference type="eggNOG" id="ENOG5033454">
    <property type="taxonomic scope" value="Bacteria"/>
</dbReference>
<feature type="signal peptide" evidence="2">
    <location>
        <begin position="1"/>
        <end position="18"/>
    </location>
</feature>
<accession>Q2CEX8</accession>
<evidence type="ECO:0000256" key="2">
    <source>
        <dbReference type="SAM" id="SignalP"/>
    </source>
</evidence>
<evidence type="ECO:0000313" key="4">
    <source>
        <dbReference type="Proteomes" id="UP000003635"/>
    </source>
</evidence>
<feature type="chain" id="PRO_5004207238" evidence="2">
    <location>
        <begin position="19"/>
        <end position="132"/>
    </location>
</feature>
<keyword evidence="4" id="KW-1185">Reference proteome</keyword>
<dbReference type="Gene3D" id="1.20.5.4090">
    <property type="match status" value="1"/>
</dbReference>
<dbReference type="AlphaFoldDB" id="Q2CEX8"/>
<reference evidence="3 4" key="1">
    <citation type="journal article" date="2010" name="J. Bacteriol.">
        <title>Genome sequences of Oceanicola granulosus HTCC2516(T) and Oceanicola batsensis HTCC2597(TDelta).</title>
        <authorList>
            <person name="Thrash J.C."/>
            <person name="Cho J.C."/>
            <person name="Vergin K.L."/>
            <person name="Giovannoni S.J."/>
        </authorList>
    </citation>
    <scope>NUCLEOTIDE SEQUENCE [LARGE SCALE GENOMIC DNA]</scope>
    <source>
        <strain evidence="4">ATCC BAA-861 / DSM 15982 / KCTC 12143 / HTCC2516</strain>
    </source>
</reference>
<dbReference type="STRING" id="314256.OG2516_14496"/>
<feature type="coiled-coil region" evidence="1">
    <location>
        <begin position="69"/>
        <end position="110"/>
    </location>
</feature>
<keyword evidence="1" id="KW-0175">Coiled coil</keyword>
<dbReference type="EMBL" id="AAOT01000015">
    <property type="protein sequence ID" value="EAR51232.1"/>
    <property type="molecule type" value="Genomic_DNA"/>
</dbReference>
<keyword evidence="2" id="KW-0732">Signal</keyword>
<sequence>MKAWVVGALMLAGGEAAAQGFSCDVGMQSACLSEGETVCSTFGRCVDKNAACFDRYQCDFEGFTCTSNVTECQANLSTLAEAHSELQERHEALTAEYEALAEASEALIEQYDALIECVRETPISMDVIDCTY</sequence>
<dbReference type="Proteomes" id="UP000003635">
    <property type="component" value="Unassembled WGS sequence"/>
</dbReference>
<dbReference type="HOGENOM" id="CLU_1914902_0_0_5"/>